<feature type="repeat" description="ANK" evidence="1">
    <location>
        <begin position="321"/>
        <end position="353"/>
    </location>
</feature>
<dbReference type="VEuPathDB" id="TrichDB:TVAG_097920"/>
<dbReference type="AlphaFoldDB" id="A2FP54"/>
<dbReference type="InterPro" id="IPR020683">
    <property type="entry name" value="DUF3447"/>
</dbReference>
<dbReference type="KEGG" id="tva:4751042"/>
<reference evidence="3" key="2">
    <citation type="journal article" date="2007" name="Science">
        <title>Draft genome sequence of the sexually transmitted pathogen Trichomonas vaginalis.</title>
        <authorList>
            <person name="Carlton J.M."/>
            <person name="Hirt R.P."/>
            <person name="Silva J.C."/>
            <person name="Delcher A.L."/>
            <person name="Schatz M."/>
            <person name="Zhao Q."/>
            <person name="Wortman J.R."/>
            <person name="Bidwell S.L."/>
            <person name="Alsmark U.C.M."/>
            <person name="Besteiro S."/>
            <person name="Sicheritz-Ponten T."/>
            <person name="Noel C.J."/>
            <person name="Dacks J.B."/>
            <person name="Foster P.G."/>
            <person name="Simillion C."/>
            <person name="Van de Peer Y."/>
            <person name="Miranda-Saavedra D."/>
            <person name="Barton G.J."/>
            <person name="Westrop G.D."/>
            <person name="Mueller S."/>
            <person name="Dessi D."/>
            <person name="Fiori P.L."/>
            <person name="Ren Q."/>
            <person name="Paulsen I."/>
            <person name="Zhang H."/>
            <person name="Bastida-Corcuera F.D."/>
            <person name="Simoes-Barbosa A."/>
            <person name="Brown M.T."/>
            <person name="Hayes R.D."/>
            <person name="Mukherjee M."/>
            <person name="Okumura C.Y."/>
            <person name="Schneider R."/>
            <person name="Smith A.J."/>
            <person name="Vanacova S."/>
            <person name="Villalvazo M."/>
            <person name="Haas B.J."/>
            <person name="Pertea M."/>
            <person name="Feldblyum T.V."/>
            <person name="Utterback T.R."/>
            <person name="Shu C.L."/>
            <person name="Osoegawa K."/>
            <person name="de Jong P.J."/>
            <person name="Hrdy I."/>
            <person name="Horvathova L."/>
            <person name="Zubacova Z."/>
            <person name="Dolezal P."/>
            <person name="Malik S.B."/>
            <person name="Logsdon J.M. Jr."/>
            <person name="Henze K."/>
            <person name="Gupta A."/>
            <person name="Wang C.C."/>
            <person name="Dunne R.L."/>
            <person name="Upcroft J.A."/>
            <person name="Upcroft P."/>
            <person name="White O."/>
            <person name="Salzberg S.L."/>
            <person name="Tang P."/>
            <person name="Chiu C.-H."/>
            <person name="Lee Y.-S."/>
            <person name="Embley T.M."/>
            <person name="Coombs G.H."/>
            <person name="Mottram J.C."/>
            <person name="Tachezy J."/>
            <person name="Fraser-Liggett C.M."/>
            <person name="Johnson P.J."/>
        </authorList>
    </citation>
    <scope>NUCLEOTIDE SEQUENCE [LARGE SCALE GENOMIC DNA]</scope>
    <source>
        <strain evidence="3">G3</strain>
    </source>
</reference>
<dbReference type="SMART" id="SM00248">
    <property type="entry name" value="ANK"/>
    <property type="match status" value="4"/>
</dbReference>
<dbReference type="Pfam" id="PF11929">
    <property type="entry name" value="DUF3447"/>
    <property type="match status" value="1"/>
</dbReference>
<dbReference type="STRING" id="5722.A2FP54"/>
<evidence type="ECO:0000313" key="4">
    <source>
        <dbReference type="Proteomes" id="UP000001542"/>
    </source>
</evidence>
<dbReference type="PROSITE" id="PS50088">
    <property type="entry name" value="ANK_REPEAT"/>
    <property type="match status" value="3"/>
</dbReference>
<dbReference type="RefSeq" id="XP_001306254.1">
    <property type="nucleotide sequence ID" value="XM_001306253.1"/>
</dbReference>
<name>A2FP54_TRIV3</name>
<proteinExistence type="predicted"/>
<gene>
    <name evidence="3" type="ORF">TVAG_158430</name>
</gene>
<feature type="repeat" description="ANK" evidence="1">
    <location>
        <begin position="355"/>
        <end position="387"/>
    </location>
</feature>
<dbReference type="Pfam" id="PF12796">
    <property type="entry name" value="Ank_2"/>
    <property type="match status" value="2"/>
</dbReference>
<dbReference type="OrthoDB" id="2130750at2759"/>
<dbReference type="PANTHER" id="PTHR24182:SF13">
    <property type="entry name" value="LD18443P"/>
    <property type="match status" value="1"/>
</dbReference>
<feature type="domain" description="DUF3447" evidence="2">
    <location>
        <begin position="144"/>
        <end position="219"/>
    </location>
</feature>
<dbReference type="PANTHER" id="PTHR24182">
    <property type="entry name" value="ANKYRIN REPEAT AND SOCS BOX CONTAINING 4"/>
    <property type="match status" value="1"/>
</dbReference>
<dbReference type="SUPFAM" id="SSF48403">
    <property type="entry name" value="Ankyrin repeat"/>
    <property type="match status" value="1"/>
</dbReference>
<dbReference type="eggNOG" id="KOG4177">
    <property type="taxonomic scope" value="Eukaryota"/>
</dbReference>
<dbReference type="EMBL" id="DS113919">
    <property type="protein sequence ID" value="EAX93324.1"/>
    <property type="molecule type" value="Genomic_DNA"/>
</dbReference>
<evidence type="ECO:0000256" key="1">
    <source>
        <dbReference type="PROSITE-ProRule" id="PRU00023"/>
    </source>
</evidence>
<keyword evidence="1" id="KW-0040">ANK repeat</keyword>
<evidence type="ECO:0000313" key="3">
    <source>
        <dbReference type="EMBL" id="EAX93324.1"/>
    </source>
</evidence>
<dbReference type="PROSITE" id="PS50297">
    <property type="entry name" value="ANK_REP_REGION"/>
    <property type="match status" value="2"/>
</dbReference>
<sequence>MEENKKYIETMDKIYKIYSDEKNTTNELYNEIKDNLIDPGCFTPEKMIYILCDVGELRLRFRHAYIELMQRIYEEYQCIHDSIIKYLSSYDSELNNTVDEAIINDDEEAFMKFMNFEIIDIDGLFKDCCLYGAENIFKLLRTKYNMIITKECLDASFKGNNSYIINECLKRQNPDKSTMKAAIESHNIYNVIKLSNEYNIEISYIYCEIYYNLHALLIYLNQTNDFHSCLFSSPSFGILSLCKYLLSNDTINNYYTVHNAINENQMEIAKYLILNDTDIIHMTMDKYGTLLDIAVTHNATDLVELLVSLGADINIKGQNMHKLSLLHFASIYNNKKVVEILISNGAEIDENMNSDSTTPLHAALTFNNKEIAQYLISHGANIHKKRKI</sequence>
<dbReference type="Gene3D" id="1.25.40.20">
    <property type="entry name" value="Ankyrin repeat-containing domain"/>
    <property type="match status" value="1"/>
</dbReference>
<feature type="repeat" description="ANK" evidence="1">
    <location>
        <begin position="286"/>
        <end position="318"/>
    </location>
</feature>
<accession>A2FP54</accession>
<evidence type="ECO:0000259" key="2">
    <source>
        <dbReference type="Pfam" id="PF11929"/>
    </source>
</evidence>
<dbReference type="VEuPathDB" id="TrichDB:TVAGG3_0500820"/>
<organism evidence="3 4">
    <name type="scientific">Trichomonas vaginalis (strain ATCC PRA-98 / G3)</name>
    <dbReference type="NCBI Taxonomy" id="412133"/>
    <lineage>
        <taxon>Eukaryota</taxon>
        <taxon>Metamonada</taxon>
        <taxon>Parabasalia</taxon>
        <taxon>Trichomonadida</taxon>
        <taxon>Trichomonadidae</taxon>
        <taxon>Trichomonas</taxon>
    </lineage>
</organism>
<dbReference type="InParanoid" id="A2FP54"/>
<dbReference type="InterPro" id="IPR002110">
    <property type="entry name" value="Ankyrin_rpt"/>
</dbReference>
<protein>
    <recommendedName>
        <fullName evidence="2">DUF3447 domain-containing protein</fullName>
    </recommendedName>
</protein>
<dbReference type="InterPro" id="IPR036770">
    <property type="entry name" value="Ankyrin_rpt-contain_sf"/>
</dbReference>
<dbReference type="Proteomes" id="UP000001542">
    <property type="component" value="Unassembled WGS sequence"/>
</dbReference>
<reference evidence="3" key="1">
    <citation type="submission" date="2006-10" db="EMBL/GenBank/DDBJ databases">
        <authorList>
            <person name="Amadeo P."/>
            <person name="Zhao Q."/>
            <person name="Wortman J."/>
            <person name="Fraser-Liggett C."/>
            <person name="Carlton J."/>
        </authorList>
    </citation>
    <scope>NUCLEOTIDE SEQUENCE</scope>
    <source>
        <strain evidence="3">G3</strain>
    </source>
</reference>
<keyword evidence="4" id="KW-1185">Reference proteome</keyword>